<dbReference type="SUPFAM" id="SSF53613">
    <property type="entry name" value="Ribokinase-like"/>
    <property type="match status" value="1"/>
</dbReference>
<evidence type="ECO:0000256" key="7">
    <source>
        <dbReference type="ARBA" id="ARBA00022777"/>
    </source>
</evidence>
<evidence type="ECO:0000256" key="5">
    <source>
        <dbReference type="ARBA" id="ARBA00022723"/>
    </source>
</evidence>
<protein>
    <recommendedName>
        <fullName evidence="3 12">Ribokinase</fullName>
        <shortName evidence="12">RK</shortName>
        <ecNumber evidence="2 12">2.7.1.15</ecNumber>
    </recommendedName>
</protein>
<dbReference type="AlphaFoldDB" id="A0A2W4XPZ6"/>
<feature type="binding site" evidence="12">
    <location>
        <position position="285"/>
    </location>
    <ligand>
        <name>ATP</name>
        <dbReference type="ChEBI" id="CHEBI:30616"/>
    </ligand>
</feature>
<feature type="binding site" evidence="12">
    <location>
        <begin position="251"/>
        <end position="252"/>
    </location>
    <ligand>
        <name>ATP</name>
        <dbReference type="ChEBI" id="CHEBI:30616"/>
    </ligand>
</feature>
<keyword evidence="10 12" id="KW-0630">Potassium</keyword>
<keyword evidence="11 12" id="KW-0119">Carbohydrate metabolism</keyword>
<feature type="binding site" evidence="12">
    <location>
        <position position="246"/>
    </location>
    <ligand>
        <name>K(+)</name>
        <dbReference type="ChEBI" id="CHEBI:29103"/>
    </ligand>
</feature>
<evidence type="ECO:0000256" key="11">
    <source>
        <dbReference type="ARBA" id="ARBA00023277"/>
    </source>
</evidence>
<feature type="binding site" evidence="12">
    <location>
        <position position="296"/>
    </location>
    <ligand>
        <name>K(+)</name>
        <dbReference type="ChEBI" id="CHEBI:29103"/>
    </ligand>
</feature>
<comment type="similarity">
    <text evidence="12">Belongs to the carbohydrate kinase PfkB family. Ribokinase subfamily.</text>
</comment>
<comment type="subunit">
    <text evidence="12">Homodimer.</text>
</comment>
<organism evidence="14 15">
    <name type="scientific">Phormidesmis priestleyi</name>
    <dbReference type="NCBI Taxonomy" id="268141"/>
    <lineage>
        <taxon>Bacteria</taxon>
        <taxon>Bacillati</taxon>
        <taxon>Cyanobacteriota</taxon>
        <taxon>Cyanophyceae</taxon>
        <taxon>Leptolyngbyales</taxon>
        <taxon>Leptolyngbyaceae</taxon>
        <taxon>Phormidesmis</taxon>
    </lineage>
</organism>
<feature type="active site" description="Proton acceptor" evidence="12">
    <location>
        <position position="252"/>
    </location>
</feature>
<comment type="function">
    <text evidence="12">Catalyzes the phosphorylation of ribose at O-5 in a reaction requiring ATP and magnesium. The resulting D-ribose-5-phosphate can then be used either for sythesis of nucleotides, histidine, and tryptophan, or as a component of the pentose phosphate pathway.</text>
</comment>
<dbReference type="CDD" id="cd01174">
    <property type="entry name" value="ribokinase"/>
    <property type="match status" value="1"/>
</dbReference>
<comment type="caution">
    <text evidence="14">The sequence shown here is derived from an EMBL/GenBank/DDBJ whole genome shotgun (WGS) entry which is preliminary data.</text>
</comment>
<feature type="domain" description="Carbohydrate kinase PfkB" evidence="13">
    <location>
        <begin position="1"/>
        <end position="303"/>
    </location>
</feature>
<evidence type="ECO:0000256" key="8">
    <source>
        <dbReference type="ARBA" id="ARBA00022840"/>
    </source>
</evidence>
<comment type="similarity">
    <text evidence="1">Belongs to the carbohydrate kinase pfkB family.</text>
</comment>
<feature type="binding site" evidence="12">
    <location>
        <begin position="11"/>
        <end position="13"/>
    </location>
    <ligand>
        <name>substrate</name>
    </ligand>
</feature>
<evidence type="ECO:0000256" key="3">
    <source>
        <dbReference type="ARBA" id="ARBA00016943"/>
    </source>
</evidence>
<evidence type="ECO:0000313" key="15">
    <source>
        <dbReference type="Proteomes" id="UP000249794"/>
    </source>
</evidence>
<keyword evidence="5 12" id="KW-0479">Metal-binding</keyword>
<keyword evidence="9 12" id="KW-0460">Magnesium</keyword>
<evidence type="ECO:0000256" key="2">
    <source>
        <dbReference type="ARBA" id="ARBA00012035"/>
    </source>
</evidence>
<dbReference type="Proteomes" id="UP000249794">
    <property type="component" value="Unassembled WGS sequence"/>
</dbReference>
<keyword evidence="7 12" id="KW-0418">Kinase</keyword>
<sequence length="322" mass="33589">MADVVVLGSLNMDLVAEVDRLPQPGETLTGRKFSTVPGGKGANQAVAVARLGMATAIVGRVGADAFGQALRAQLKRDRIDISALQIHDSLPSGTALIAVSPLNNQIIVTPGANGALDENDLARLIPYFERAKVLMLQFEIPLSVVEKATALAYQAGLTVMVDPAPAYGPLAADFCEYISILTPNQTEAALLSGQSVTDVASAIAAAKMLQQQGITAVIVKLAEQGAVCVTATDSFVVPAFAVQAIDTVGAGDAFNGGLAAALCQFDRFNRHYERATLEPAIRYAHAVGALAVTQSGAQSAMPTADRVDAFLRQHEVTTLGQH</sequence>
<dbReference type="PANTHER" id="PTHR10584">
    <property type="entry name" value="SUGAR KINASE"/>
    <property type="match status" value="1"/>
</dbReference>
<dbReference type="GO" id="GO:0005829">
    <property type="term" value="C:cytosol"/>
    <property type="evidence" value="ECO:0007669"/>
    <property type="project" value="TreeGrafter"/>
</dbReference>
<evidence type="ECO:0000256" key="9">
    <source>
        <dbReference type="ARBA" id="ARBA00022842"/>
    </source>
</evidence>
<comment type="activity regulation">
    <text evidence="12">Activated by a monovalent cation that binds near, but not in, the active site. The most likely occupant of the site in vivo is potassium. Ion binding induces a conformational change that may alter substrate affinity.</text>
</comment>
<evidence type="ECO:0000256" key="10">
    <source>
        <dbReference type="ARBA" id="ARBA00022958"/>
    </source>
</evidence>
<dbReference type="PROSITE" id="PS00583">
    <property type="entry name" value="PFKB_KINASES_1"/>
    <property type="match status" value="1"/>
</dbReference>
<proteinExistence type="inferred from homology"/>
<dbReference type="GO" id="GO:0019303">
    <property type="term" value="P:D-ribose catabolic process"/>
    <property type="evidence" value="ECO:0007669"/>
    <property type="project" value="UniProtKB-UniRule"/>
</dbReference>
<accession>A0A2W4XPZ6</accession>
<dbReference type="GO" id="GO:0005524">
    <property type="term" value="F:ATP binding"/>
    <property type="evidence" value="ECO:0007669"/>
    <property type="project" value="UniProtKB-UniRule"/>
</dbReference>
<comment type="subcellular location">
    <subcellularLocation>
        <location evidence="12">Cytoplasm</location>
    </subcellularLocation>
</comment>
<reference evidence="15" key="1">
    <citation type="submission" date="2018-04" db="EMBL/GenBank/DDBJ databases">
        <authorList>
            <person name="Cornet L."/>
        </authorList>
    </citation>
    <scope>NUCLEOTIDE SEQUENCE [LARGE SCALE GENOMIC DNA]</scope>
</reference>
<comment type="caution">
    <text evidence="12">Lacks conserved residue(s) required for the propagation of feature annotation.</text>
</comment>
<dbReference type="InterPro" id="IPR029056">
    <property type="entry name" value="Ribokinase-like"/>
</dbReference>
<dbReference type="Gene3D" id="3.40.1190.20">
    <property type="match status" value="1"/>
</dbReference>
<dbReference type="Pfam" id="PF00294">
    <property type="entry name" value="PfkB"/>
    <property type="match status" value="1"/>
</dbReference>
<reference evidence="14 15" key="2">
    <citation type="submission" date="2018-06" db="EMBL/GenBank/DDBJ databases">
        <title>Metagenomic assembly of (sub)arctic Cyanobacteria and their associated microbiome from non-axenic cultures.</title>
        <authorList>
            <person name="Baurain D."/>
        </authorList>
    </citation>
    <scope>NUCLEOTIDE SEQUENCE [LARGE SCALE GENOMIC DNA]</scope>
    <source>
        <strain evidence="14">ULC027bin1</strain>
    </source>
</reference>
<dbReference type="InterPro" id="IPR011611">
    <property type="entry name" value="PfkB_dom"/>
</dbReference>
<dbReference type="GO" id="GO:0046872">
    <property type="term" value="F:metal ion binding"/>
    <property type="evidence" value="ECO:0007669"/>
    <property type="project" value="UniProtKB-KW"/>
</dbReference>
<keyword evidence="12" id="KW-0963">Cytoplasm</keyword>
<dbReference type="PANTHER" id="PTHR10584:SF166">
    <property type="entry name" value="RIBOKINASE"/>
    <property type="match status" value="1"/>
</dbReference>
<feature type="binding site" evidence="12">
    <location>
        <position position="184"/>
    </location>
    <ligand>
        <name>ATP</name>
        <dbReference type="ChEBI" id="CHEBI:30616"/>
    </ligand>
</feature>
<keyword evidence="8 12" id="KW-0067">ATP-binding</keyword>
<dbReference type="PROSITE" id="PS00584">
    <property type="entry name" value="PFKB_KINASES_2"/>
    <property type="match status" value="1"/>
</dbReference>
<evidence type="ECO:0000256" key="1">
    <source>
        <dbReference type="ARBA" id="ARBA00005380"/>
    </source>
</evidence>
<name>A0A2W4XPZ6_9CYAN</name>
<dbReference type="InterPro" id="IPR002139">
    <property type="entry name" value="Ribo/fructo_kinase"/>
</dbReference>
<comment type="catalytic activity">
    <reaction evidence="12">
        <text>D-ribose + ATP = D-ribose 5-phosphate + ADP + H(+)</text>
        <dbReference type="Rhea" id="RHEA:13697"/>
        <dbReference type="ChEBI" id="CHEBI:15378"/>
        <dbReference type="ChEBI" id="CHEBI:30616"/>
        <dbReference type="ChEBI" id="CHEBI:47013"/>
        <dbReference type="ChEBI" id="CHEBI:78346"/>
        <dbReference type="ChEBI" id="CHEBI:456216"/>
        <dbReference type="EC" id="2.7.1.15"/>
    </reaction>
</comment>
<feature type="binding site" evidence="12">
    <location>
        <position position="252"/>
    </location>
    <ligand>
        <name>substrate</name>
    </ligand>
</feature>
<keyword evidence="4 12" id="KW-0808">Transferase</keyword>
<dbReference type="InterPro" id="IPR011877">
    <property type="entry name" value="Ribokinase"/>
</dbReference>
<feature type="binding site" evidence="12">
    <location>
        <position position="139"/>
    </location>
    <ligand>
        <name>substrate</name>
    </ligand>
</feature>
<dbReference type="InterPro" id="IPR002173">
    <property type="entry name" value="Carboh/pur_kinase_PfkB_CS"/>
</dbReference>
<dbReference type="HAMAP" id="MF_01987">
    <property type="entry name" value="Ribokinase"/>
    <property type="match status" value="1"/>
</dbReference>
<dbReference type="UniPathway" id="UPA00916">
    <property type="reaction ID" value="UER00889"/>
</dbReference>
<evidence type="ECO:0000256" key="6">
    <source>
        <dbReference type="ARBA" id="ARBA00022741"/>
    </source>
</evidence>
<dbReference type="EMBL" id="QBMP01000037">
    <property type="protein sequence ID" value="PZO58317.1"/>
    <property type="molecule type" value="Genomic_DNA"/>
</dbReference>
<dbReference type="EC" id="2.7.1.15" evidence="2 12"/>
<evidence type="ECO:0000259" key="13">
    <source>
        <dbReference type="Pfam" id="PF00294"/>
    </source>
</evidence>
<gene>
    <name evidence="12 14" type="primary">rbsK</name>
    <name evidence="14" type="ORF">DCF15_05610</name>
</gene>
<dbReference type="NCBIfam" id="TIGR02152">
    <property type="entry name" value="D_ribokin_bact"/>
    <property type="match status" value="1"/>
</dbReference>
<comment type="pathway">
    <text evidence="12">Carbohydrate metabolism; D-ribose degradation; D-ribose 5-phosphate from beta-D-ribopyranose: step 2/2.</text>
</comment>
<feature type="binding site" evidence="12">
    <location>
        <position position="291"/>
    </location>
    <ligand>
        <name>K(+)</name>
        <dbReference type="ChEBI" id="CHEBI:29103"/>
    </ligand>
</feature>
<dbReference type="PRINTS" id="PR00990">
    <property type="entry name" value="RIBOKINASE"/>
</dbReference>
<comment type="cofactor">
    <cofactor evidence="12">
        <name>Mg(2+)</name>
        <dbReference type="ChEBI" id="CHEBI:18420"/>
    </cofactor>
    <text evidence="12">Requires a divalent cation, most likely magnesium in vivo, as an electrophilic catalyst to aid phosphoryl group transfer. It is the chelate of the metal and the nucleotide that is the actual substrate.</text>
</comment>
<evidence type="ECO:0000256" key="4">
    <source>
        <dbReference type="ARBA" id="ARBA00022679"/>
    </source>
</evidence>
<feature type="binding site" evidence="12">
    <location>
        <begin position="39"/>
        <end position="43"/>
    </location>
    <ligand>
        <name>substrate</name>
    </ligand>
</feature>
<evidence type="ECO:0000313" key="14">
    <source>
        <dbReference type="EMBL" id="PZO58317.1"/>
    </source>
</evidence>
<keyword evidence="6 12" id="KW-0547">Nucleotide-binding</keyword>
<feature type="binding site" evidence="12">
    <location>
        <position position="294"/>
    </location>
    <ligand>
        <name>K(+)</name>
        <dbReference type="ChEBI" id="CHEBI:29103"/>
    </ligand>
</feature>
<evidence type="ECO:0000256" key="12">
    <source>
        <dbReference type="HAMAP-Rule" id="MF_01987"/>
    </source>
</evidence>
<feature type="binding site" evidence="12">
    <location>
        <position position="248"/>
    </location>
    <ligand>
        <name>K(+)</name>
        <dbReference type="ChEBI" id="CHEBI:29103"/>
    </ligand>
</feature>
<dbReference type="GO" id="GO:0004747">
    <property type="term" value="F:ribokinase activity"/>
    <property type="evidence" value="ECO:0007669"/>
    <property type="project" value="UniProtKB-UniRule"/>
</dbReference>